<comment type="caution">
    <text evidence="2">The sequence shown here is derived from an EMBL/GenBank/DDBJ whole genome shotgun (WGS) entry which is preliminary data.</text>
</comment>
<dbReference type="EMBL" id="JAHRHJ020000003">
    <property type="protein sequence ID" value="KAH9322795.1"/>
    <property type="molecule type" value="Genomic_DNA"/>
</dbReference>
<gene>
    <name evidence="2" type="ORF">KI387_017434</name>
</gene>
<dbReference type="InterPro" id="IPR041392">
    <property type="entry name" value="GHD"/>
</dbReference>
<proteinExistence type="predicted"/>
<accession>A0AA38GIU7</accession>
<dbReference type="AlphaFoldDB" id="A0AA38GIU7"/>
<protein>
    <recommendedName>
        <fullName evidence="1">Beta-galactosidase beta-sandwich domain-containing protein</fullName>
    </recommendedName>
</protein>
<name>A0AA38GIU7_TAXCH</name>
<evidence type="ECO:0000313" key="3">
    <source>
        <dbReference type="Proteomes" id="UP000824469"/>
    </source>
</evidence>
<evidence type="ECO:0000313" key="2">
    <source>
        <dbReference type="EMBL" id="KAH9322795.1"/>
    </source>
</evidence>
<feature type="domain" description="Beta-galactosidase beta-sandwich" evidence="1">
    <location>
        <begin position="229"/>
        <end position="284"/>
    </location>
</feature>
<sequence length="284" mass="31711">MVKEWLAQEDSQEKGWLRDGYPRSLSQAAALESLGIRPDLFILLDKGQSMVNINVFEGGHEKPYKCVSVARLHGEIVNDEKRKIVGEVQRLEQQAECSSSSCFGADWLGQALQVVVNANSNLSQIDIDSEGMGCKWMFQMLLTVKTIRSNLKRNGQIHIANSVLTRCSSPRVLYFDRFLTFGGRVPRRATEDVAFSITRTMEEQTLAGQQEAHSFPLAMTMMHLLMNMATIYSVNTSGMCAAFLSNARPGKDATVQFNGKSYYLPAWSVSILPDCENVVFNPAR</sequence>
<evidence type="ECO:0000259" key="1">
    <source>
        <dbReference type="Pfam" id="PF17834"/>
    </source>
</evidence>
<keyword evidence="3" id="KW-1185">Reference proteome</keyword>
<feature type="non-terminal residue" evidence="2">
    <location>
        <position position="1"/>
    </location>
</feature>
<reference evidence="2 3" key="1">
    <citation type="journal article" date="2021" name="Nat. Plants">
        <title>The Taxus genome provides insights into paclitaxel biosynthesis.</title>
        <authorList>
            <person name="Xiong X."/>
            <person name="Gou J."/>
            <person name="Liao Q."/>
            <person name="Li Y."/>
            <person name="Zhou Q."/>
            <person name="Bi G."/>
            <person name="Li C."/>
            <person name="Du R."/>
            <person name="Wang X."/>
            <person name="Sun T."/>
            <person name="Guo L."/>
            <person name="Liang H."/>
            <person name="Lu P."/>
            <person name="Wu Y."/>
            <person name="Zhang Z."/>
            <person name="Ro D.K."/>
            <person name="Shang Y."/>
            <person name="Huang S."/>
            <person name="Yan J."/>
        </authorList>
    </citation>
    <scope>NUCLEOTIDE SEQUENCE [LARGE SCALE GENOMIC DNA]</scope>
    <source>
        <strain evidence="2">Ta-2019</strain>
    </source>
</reference>
<dbReference type="Gene3D" id="3.40.50.300">
    <property type="entry name" value="P-loop containing nucleotide triphosphate hydrolases"/>
    <property type="match status" value="1"/>
</dbReference>
<dbReference type="Proteomes" id="UP000824469">
    <property type="component" value="Unassembled WGS sequence"/>
</dbReference>
<dbReference type="InterPro" id="IPR027417">
    <property type="entry name" value="P-loop_NTPase"/>
</dbReference>
<organism evidence="2 3">
    <name type="scientific">Taxus chinensis</name>
    <name type="common">Chinese yew</name>
    <name type="synonym">Taxus wallichiana var. chinensis</name>
    <dbReference type="NCBI Taxonomy" id="29808"/>
    <lineage>
        <taxon>Eukaryota</taxon>
        <taxon>Viridiplantae</taxon>
        <taxon>Streptophyta</taxon>
        <taxon>Embryophyta</taxon>
        <taxon>Tracheophyta</taxon>
        <taxon>Spermatophyta</taxon>
        <taxon>Pinopsida</taxon>
        <taxon>Pinidae</taxon>
        <taxon>Conifers II</taxon>
        <taxon>Cupressales</taxon>
        <taxon>Taxaceae</taxon>
        <taxon>Taxus</taxon>
    </lineage>
</organism>
<dbReference type="Pfam" id="PF17834">
    <property type="entry name" value="GHD"/>
    <property type="match status" value="1"/>
</dbReference>